<name>J3MVV7_ORYBR</name>
<protein>
    <submittedName>
        <fullName evidence="1">Uncharacterized protein</fullName>
    </submittedName>
</protein>
<dbReference type="AlphaFoldDB" id="J3MVV7"/>
<keyword evidence="2" id="KW-1185">Reference proteome</keyword>
<dbReference type="Gramene" id="OB09G11350.1">
    <property type="protein sequence ID" value="OB09G11350.1"/>
    <property type="gene ID" value="OB09G11350"/>
</dbReference>
<sequence>MELGVNRCIAIYTMMCCSWLTIHAHLRGFRGWQSALWRPHWCLPTSSRRRRGRGLCLSPMPLLHLFAISCMAGLCCSGEEEKTAWGTLQGESLTVIATSTEGHYLPWCHRQGPQHLVLLC</sequence>
<dbReference type="HOGENOM" id="CLU_2053262_0_0_1"/>
<evidence type="ECO:0000313" key="1">
    <source>
        <dbReference type="EnsemblPlants" id="OB09G11350.1"/>
    </source>
</evidence>
<accession>J3MVV7</accession>
<reference evidence="1" key="1">
    <citation type="journal article" date="2013" name="Nat. Commun.">
        <title>Whole-genome sequencing of Oryza brachyantha reveals mechanisms underlying Oryza genome evolution.</title>
        <authorList>
            <person name="Chen J."/>
            <person name="Huang Q."/>
            <person name="Gao D."/>
            <person name="Wang J."/>
            <person name="Lang Y."/>
            <person name="Liu T."/>
            <person name="Li B."/>
            <person name="Bai Z."/>
            <person name="Luis Goicoechea J."/>
            <person name="Liang C."/>
            <person name="Chen C."/>
            <person name="Zhang W."/>
            <person name="Sun S."/>
            <person name="Liao Y."/>
            <person name="Zhang X."/>
            <person name="Yang L."/>
            <person name="Song C."/>
            <person name="Wang M."/>
            <person name="Shi J."/>
            <person name="Liu G."/>
            <person name="Liu J."/>
            <person name="Zhou H."/>
            <person name="Zhou W."/>
            <person name="Yu Q."/>
            <person name="An N."/>
            <person name="Chen Y."/>
            <person name="Cai Q."/>
            <person name="Wang B."/>
            <person name="Liu B."/>
            <person name="Min J."/>
            <person name="Huang Y."/>
            <person name="Wu H."/>
            <person name="Li Z."/>
            <person name="Zhang Y."/>
            <person name="Yin Y."/>
            <person name="Song W."/>
            <person name="Jiang J."/>
            <person name="Jackson S.A."/>
            <person name="Wing R.A."/>
            <person name="Wang J."/>
            <person name="Chen M."/>
        </authorList>
    </citation>
    <scope>NUCLEOTIDE SEQUENCE [LARGE SCALE GENOMIC DNA]</scope>
    <source>
        <strain evidence="1">cv. IRGC 101232</strain>
    </source>
</reference>
<proteinExistence type="predicted"/>
<dbReference type="EnsemblPlants" id="OB09G11350.1">
    <property type="protein sequence ID" value="OB09G11350.1"/>
    <property type="gene ID" value="OB09G11350"/>
</dbReference>
<dbReference type="Proteomes" id="UP000006038">
    <property type="component" value="Chromosome 9"/>
</dbReference>
<organism evidence="1">
    <name type="scientific">Oryza brachyantha</name>
    <name type="common">malo sina</name>
    <dbReference type="NCBI Taxonomy" id="4533"/>
    <lineage>
        <taxon>Eukaryota</taxon>
        <taxon>Viridiplantae</taxon>
        <taxon>Streptophyta</taxon>
        <taxon>Embryophyta</taxon>
        <taxon>Tracheophyta</taxon>
        <taxon>Spermatophyta</taxon>
        <taxon>Magnoliopsida</taxon>
        <taxon>Liliopsida</taxon>
        <taxon>Poales</taxon>
        <taxon>Poaceae</taxon>
        <taxon>BOP clade</taxon>
        <taxon>Oryzoideae</taxon>
        <taxon>Oryzeae</taxon>
        <taxon>Oryzinae</taxon>
        <taxon>Oryza</taxon>
    </lineage>
</organism>
<reference evidence="1" key="2">
    <citation type="submission" date="2013-04" db="UniProtKB">
        <authorList>
            <consortium name="EnsemblPlants"/>
        </authorList>
    </citation>
    <scope>IDENTIFICATION</scope>
</reference>
<evidence type="ECO:0000313" key="2">
    <source>
        <dbReference type="Proteomes" id="UP000006038"/>
    </source>
</evidence>